<accession>A0ACB9ZYD2</accession>
<gene>
    <name evidence="1" type="ORF">M9H77_30840</name>
</gene>
<reference evidence="2" key="1">
    <citation type="journal article" date="2023" name="Nat. Plants">
        <title>Single-cell RNA sequencing provides a high-resolution roadmap for understanding the multicellular compartmentation of specialized metabolism.</title>
        <authorList>
            <person name="Sun S."/>
            <person name="Shen X."/>
            <person name="Li Y."/>
            <person name="Li Y."/>
            <person name="Wang S."/>
            <person name="Li R."/>
            <person name="Zhang H."/>
            <person name="Shen G."/>
            <person name="Guo B."/>
            <person name="Wei J."/>
            <person name="Xu J."/>
            <person name="St-Pierre B."/>
            <person name="Chen S."/>
            <person name="Sun C."/>
        </authorList>
    </citation>
    <scope>NUCLEOTIDE SEQUENCE [LARGE SCALE GENOMIC DNA]</scope>
</reference>
<comment type="caution">
    <text evidence="1">The sequence shown here is derived from an EMBL/GenBank/DDBJ whole genome shotgun (WGS) entry which is preliminary data.</text>
</comment>
<organism evidence="1 2">
    <name type="scientific">Catharanthus roseus</name>
    <name type="common">Madagascar periwinkle</name>
    <name type="synonym">Vinca rosea</name>
    <dbReference type="NCBI Taxonomy" id="4058"/>
    <lineage>
        <taxon>Eukaryota</taxon>
        <taxon>Viridiplantae</taxon>
        <taxon>Streptophyta</taxon>
        <taxon>Embryophyta</taxon>
        <taxon>Tracheophyta</taxon>
        <taxon>Spermatophyta</taxon>
        <taxon>Magnoliopsida</taxon>
        <taxon>eudicotyledons</taxon>
        <taxon>Gunneridae</taxon>
        <taxon>Pentapetalae</taxon>
        <taxon>asterids</taxon>
        <taxon>lamiids</taxon>
        <taxon>Gentianales</taxon>
        <taxon>Apocynaceae</taxon>
        <taxon>Rauvolfioideae</taxon>
        <taxon>Vinceae</taxon>
        <taxon>Catharanthinae</taxon>
        <taxon>Catharanthus</taxon>
    </lineage>
</organism>
<dbReference type="Proteomes" id="UP001060085">
    <property type="component" value="Linkage Group LG07"/>
</dbReference>
<sequence length="217" mass="23889">MSELGSYSLVLGIRTLSVEPTVALHISSGRSGAHQTTEVLGQEFESSVKFSFMLSCKVVDMAHPSHRWTYREGTLIDEPSRTTSSSSSSYSLREIVSEGEPILVIDFSEDKSVEGPEMAPGIRLGTSIDEDPSEPMSDSEMTPEPERVAPTAVGDMDTFVADSLPVAASPTPIPPVELYLLFQHYHHYFGRVEAPGQQIVELREEISRVHALFYTAR</sequence>
<proteinExistence type="predicted"/>
<name>A0ACB9ZYD2_CATRO</name>
<protein>
    <submittedName>
        <fullName evidence="1">Uncharacterized protein</fullName>
    </submittedName>
</protein>
<evidence type="ECO:0000313" key="2">
    <source>
        <dbReference type="Proteomes" id="UP001060085"/>
    </source>
</evidence>
<evidence type="ECO:0000313" key="1">
    <source>
        <dbReference type="EMBL" id="KAI5653653.1"/>
    </source>
</evidence>
<keyword evidence="2" id="KW-1185">Reference proteome</keyword>
<dbReference type="EMBL" id="CM044707">
    <property type="protein sequence ID" value="KAI5653653.1"/>
    <property type="molecule type" value="Genomic_DNA"/>
</dbReference>